<dbReference type="InterPro" id="IPR036962">
    <property type="entry name" value="Glyco_hydro_3_N_sf"/>
</dbReference>
<dbReference type="Pfam" id="PF01915">
    <property type="entry name" value="Glyco_hydro_3_C"/>
    <property type="match status" value="1"/>
</dbReference>
<dbReference type="SUPFAM" id="SSF51445">
    <property type="entry name" value="(Trans)glycosidases"/>
    <property type="match status" value="1"/>
</dbReference>
<dbReference type="PRINTS" id="PR00133">
    <property type="entry name" value="GLHYDRLASE3"/>
</dbReference>
<evidence type="ECO:0000313" key="10">
    <source>
        <dbReference type="Proteomes" id="UP000783796"/>
    </source>
</evidence>
<dbReference type="SMART" id="SM01217">
    <property type="entry name" value="Fn3_like"/>
    <property type="match status" value="1"/>
</dbReference>
<evidence type="ECO:0000256" key="3">
    <source>
        <dbReference type="ARBA" id="ARBA00012744"/>
    </source>
</evidence>
<evidence type="ECO:0000256" key="2">
    <source>
        <dbReference type="ARBA" id="ARBA00005336"/>
    </source>
</evidence>
<dbReference type="PANTHER" id="PTHR30620">
    <property type="entry name" value="PERIPLASMIC BETA-GLUCOSIDASE-RELATED"/>
    <property type="match status" value="1"/>
</dbReference>
<keyword evidence="6" id="KW-0326">Glycosidase</keyword>
<dbReference type="GO" id="GO:0009251">
    <property type="term" value="P:glucan catabolic process"/>
    <property type="evidence" value="ECO:0007669"/>
    <property type="project" value="TreeGrafter"/>
</dbReference>
<dbReference type="AlphaFoldDB" id="A0A948TD08"/>
<dbReference type="Gene3D" id="3.20.20.300">
    <property type="entry name" value="Glycoside hydrolase, family 3, N-terminal domain"/>
    <property type="match status" value="1"/>
</dbReference>
<protein>
    <recommendedName>
        <fullName evidence="3">beta-glucosidase</fullName>
        <ecNumber evidence="3">3.2.1.21</ecNumber>
    </recommendedName>
</protein>
<evidence type="ECO:0000256" key="5">
    <source>
        <dbReference type="ARBA" id="ARBA00022801"/>
    </source>
</evidence>
<feature type="domain" description="Fibronectin type III-like" evidence="8">
    <location>
        <begin position="690"/>
        <end position="759"/>
    </location>
</feature>
<comment type="catalytic activity">
    <reaction evidence="1">
        <text>Hydrolysis of terminal, non-reducing beta-D-glucosyl residues with release of beta-D-glucose.</text>
        <dbReference type="EC" id="3.2.1.21"/>
    </reaction>
</comment>
<gene>
    <name evidence="9" type="ORF">H9777_10100</name>
</gene>
<evidence type="ECO:0000256" key="7">
    <source>
        <dbReference type="SAM" id="SignalP"/>
    </source>
</evidence>
<evidence type="ECO:0000256" key="4">
    <source>
        <dbReference type="ARBA" id="ARBA00022729"/>
    </source>
</evidence>
<evidence type="ECO:0000256" key="6">
    <source>
        <dbReference type="ARBA" id="ARBA00023295"/>
    </source>
</evidence>
<dbReference type="InterPro" id="IPR026891">
    <property type="entry name" value="Fn3-like"/>
</dbReference>
<comment type="similarity">
    <text evidence="2">Belongs to the glycosyl hydrolase 3 family.</text>
</comment>
<name>A0A948TD08_9BACT</name>
<evidence type="ECO:0000259" key="8">
    <source>
        <dbReference type="SMART" id="SM01217"/>
    </source>
</evidence>
<feature type="signal peptide" evidence="7">
    <location>
        <begin position="1"/>
        <end position="22"/>
    </location>
</feature>
<organism evidence="9 10">
    <name type="scientific">Candidatus Phocaeicola faecigallinarum</name>
    <dbReference type="NCBI Taxonomy" id="2838732"/>
    <lineage>
        <taxon>Bacteria</taxon>
        <taxon>Pseudomonadati</taxon>
        <taxon>Bacteroidota</taxon>
        <taxon>Bacteroidia</taxon>
        <taxon>Bacteroidales</taxon>
        <taxon>Bacteroidaceae</taxon>
        <taxon>Phocaeicola</taxon>
    </lineage>
</organism>
<feature type="chain" id="PRO_5037698166" description="beta-glucosidase" evidence="7">
    <location>
        <begin position="23"/>
        <end position="779"/>
    </location>
</feature>
<dbReference type="InterPro" id="IPR017853">
    <property type="entry name" value="GH"/>
</dbReference>
<comment type="caution">
    <text evidence="9">The sequence shown here is derived from an EMBL/GenBank/DDBJ whole genome shotgun (WGS) entry which is preliminary data.</text>
</comment>
<dbReference type="InterPro" id="IPR051915">
    <property type="entry name" value="Cellulose_Degrad_GH3"/>
</dbReference>
<dbReference type="Pfam" id="PF14310">
    <property type="entry name" value="Fn3-like"/>
    <property type="match status" value="1"/>
</dbReference>
<dbReference type="InterPro" id="IPR036881">
    <property type="entry name" value="Glyco_hydro_3_C_sf"/>
</dbReference>
<dbReference type="Pfam" id="PF00933">
    <property type="entry name" value="Glyco_hydro_3"/>
    <property type="match status" value="1"/>
</dbReference>
<dbReference type="Gene3D" id="3.40.50.1700">
    <property type="entry name" value="Glycoside hydrolase family 3 C-terminal domain"/>
    <property type="match status" value="1"/>
</dbReference>
<dbReference type="PANTHER" id="PTHR30620:SF16">
    <property type="entry name" value="LYSOSOMAL BETA GLUCOSIDASE"/>
    <property type="match status" value="1"/>
</dbReference>
<dbReference type="Gene3D" id="2.60.40.10">
    <property type="entry name" value="Immunoglobulins"/>
    <property type="match status" value="1"/>
</dbReference>
<reference evidence="9" key="1">
    <citation type="journal article" date="2021" name="PeerJ">
        <title>Extensive microbial diversity within the chicken gut microbiome revealed by metagenomics and culture.</title>
        <authorList>
            <person name="Gilroy R."/>
            <person name="Ravi A."/>
            <person name="Getino M."/>
            <person name="Pursley I."/>
            <person name="Horton D.L."/>
            <person name="Alikhan N.F."/>
            <person name="Baker D."/>
            <person name="Gharbi K."/>
            <person name="Hall N."/>
            <person name="Watson M."/>
            <person name="Adriaenssens E.M."/>
            <person name="Foster-Nyarko E."/>
            <person name="Jarju S."/>
            <person name="Secka A."/>
            <person name="Antonio M."/>
            <person name="Oren A."/>
            <person name="Chaudhuri R.R."/>
            <person name="La Ragione R."/>
            <person name="Hildebrand F."/>
            <person name="Pallen M.J."/>
        </authorList>
    </citation>
    <scope>NUCLEOTIDE SEQUENCE</scope>
    <source>
        <strain evidence="9">G4-2901</strain>
    </source>
</reference>
<dbReference type="InterPro" id="IPR013783">
    <property type="entry name" value="Ig-like_fold"/>
</dbReference>
<evidence type="ECO:0000313" key="9">
    <source>
        <dbReference type="EMBL" id="MBU3838639.1"/>
    </source>
</evidence>
<dbReference type="Proteomes" id="UP000783796">
    <property type="component" value="Unassembled WGS sequence"/>
</dbReference>
<dbReference type="GO" id="GO:0008422">
    <property type="term" value="F:beta-glucosidase activity"/>
    <property type="evidence" value="ECO:0007669"/>
    <property type="project" value="UniProtKB-EC"/>
</dbReference>
<proteinExistence type="inferred from homology"/>
<dbReference type="SUPFAM" id="SSF52279">
    <property type="entry name" value="Beta-D-glucan exohydrolase, C-terminal domain"/>
    <property type="match status" value="1"/>
</dbReference>
<dbReference type="InterPro" id="IPR001764">
    <property type="entry name" value="Glyco_hydro_3_N"/>
</dbReference>
<keyword evidence="4 7" id="KW-0732">Signal</keyword>
<dbReference type="InterPro" id="IPR002772">
    <property type="entry name" value="Glyco_hydro_3_C"/>
</dbReference>
<dbReference type="EMBL" id="JAHLFW010000084">
    <property type="protein sequence ID" value="MBU3838639.1"/>
    <property type="molecule type" value="Genomic_DNA"/>
</dbReference>
<keyword evidence="5 9" id="KW-0378">Hydrolase</keyword>
<reference evidence="9" key="2">
    <citation type="submission" date="2021-04" db="EMBL/GenBank/DDBJ databases">
        <authorList>
            <person name="Gilroy R."/>
        </authorList>
    </citation>
    <scope>NUCLEOTIDE SEQUENCE</scope>
    <source>
        <strain evidence="9">G4-2901</strain>
    </source>
</reference>
<sequence>MNLRKVLFVSSIIGNAACFVQAATPVSLTKDTEIEKKVEATLAGMTLEEKVGQMTELSIDVLGNVVGGEFKLDKEKVKNAIGKYKVGSVLNAPGPVAQSREKWKEIIGYIQEVSMKEIGIPCIYGLDQNHGTTYTLGGTLFPQNINLGASFNPELTYESAVITAYETRASNCPWTYSPTVDMARDPRWSRVWENYGEDCLVNAIMGSEAVRGFQGDDPNHVSEDRVAASVKHYLGYSMSRTGKDRTPAYISESDLREKCFAPFKACVETGALTIMVNSASINGVPVHANRQLLTEWLKEDLEWDGMLITDWADINNLYTRERIAANKKEAIEIAINAGIDMAMEPYDLDFCTLLKELVEEGRVPMSRIDDAVRRILRLKYRLGLFEKPNTDYRDYPKFGSKEHALIALKAAEESEVLLKNRNNILPLSKGKKILVTGPNANSMRCLNGGWSYTWQGHLADRFAGEYNTIYEAVSNKFGADLVTLEQGVTYVAEGAYYEESTPEIEKAVAAAKNVDVIIACIGENSYCETPGNLADLAISENQRNLVKALATTGKPIVLVINGGRPRIISDIEPLADGVINILLPGNYGGDALANILAGDANPSAKMPYTYPRNQAELTTYDYRVSEEMDKMEGAYDYDAVISVQWPFGYGLSYTTFDYRNLRVNKDTFTENEKLEFTIDVTNTGKIAGKEVVMLFSSDLVASLTPENRRLRAFKKVELQPGETKTVTLTIKGSDLAFVGADGKWILEKGDFRMQVGNQVLNIKCSDTHKWETANICVNK</sequence>
<evidence type="ECO:0000256" key="1">
    <source>
        <dbReference type="ARBA" id="ARBA00000448"/>
    </source>
</evidence>
<accession>A0A948TD08</accession>
<dbReference type="FunFam" id="2.60.40.10:FF:000495">
    <property type="entry name" value="Periplasmic beta-glucosidase"/>
    <property type="match status" value="1"/>
</dbReference>
<dbReference type="FunFam" id="3.20.20.300:FF:000007">
    <property type="entry name" value="Lysosomal beta glucosidase"/>
    <property type="match status" value="1"/>
</dbReference>
<dbReference type="EC" id="3.2.1.21" evidence="3"/>